<protein>
    <recommendedName>
        <fullName evidence="3">Transposase (putative) gypsy type domain-containing protein</fullName>
    </recommendedName>
</protein>
<evidence type="ECO:0000313" key="5">
    <source>
        <dbReference type="Proteomes" id="UP001497457"/>
    </source>
</evidence>
<dbReference type="PANTHER" id="PTHR33026:SF6">
    <property type="entry name" value="AMINOTRANSFERASE-LIKE PLANT MOBILE DOMAIN-CONTAINING PROTEIN"/>
    <property type="match status" value="1"/>
</dbReference>
<sequence>MAATTGEILDNHFVPSFFFRRRVALLFFPFLNAGHLTLLCSPSEPLPSMENLEWGKALCSDESIEKWTAANVFRPGELVEWRVPTKDELPSPSIMEKDEFVILSLNHIMCGLRVDASDFLVSVLKHYGIEWSHLTPNSITVLSIFTHLCEAYLGVPPTVEVFAHFYKLYLNNKGETVTLGGVYFRMRDKMKKSYPIYYLKASQFSWYCLWFYAKLPQSCRLTFKGDALKEANNWKDVLILSPEQEKQVRQIEELSNLGLTGVDIVRDYLKHRISPLRQRAYLACYYTGPTDPTRDSDEDFSEEDIESKLLYLLDLKKTGQKEPSRGRNVPTSLIRASADEPDNQSAADLLNVLSTLKAKKKTVEELTDPKMVRKSSDYDSLVPTSPRRYTRQSAILRKTEEPPPPEIDSSPVQGHSDLEDEDIVEARTTITTSASPNRGVEQKSIENSAEIEEGKRAALVKPISSIIGGKRKFFGTRSGSQRKPKYSFISTMAKTRVSSLDSACIKRTSLRKKAAVVDPQSPGSARSSPAFSVQKGEKSDLFMLANVVDQNKVPEGSVSNVLLDQHIRDSPLKDANPAQSTAERVRHQETIEESTHVQVANPGGINSEAIWEKIQKVHNEYVSSSAATLSELLEHAKKLVMENKRLKDEHIMMEQQVKDLEENRRLLTDTMRKAEQAALKRLEENTKLKDDIRESTQLCIVQKKMIDELSKEKESAQLSLVQKCTEVNCLQEEAAVLKEEKKALQARVSRANELLKIMTTTLHPLEGEGEENRAS</sequence>
<dbReference type="EMBL" id="OZ075142">
    <property type="protein sequence ID" value="CAL5035407.1"/>
    <property type="molecule type" value="Genomic_DNA"/>
</dbReference>
<evidence type="ECO:0000259" key="3">
    <source>
        <dbReference type="Pfam" id="PF04195"/>
    </source>
</evidence>
<dbReference type="AlphaFoldDB" id="A0ABC9DAU3"/>
<reference evidence="4" key="1">
    <citation type="submission" date="2024-10" db="EMBL/GenBank/DDBJ databases">
        <authorList>
            <person name="Ryan C."/>
        </authorList>
    </citation>
    <scope>NUCLEOTIDE SEQUENCE [LARGE SCALE GENOMIC DNA]</scope>
</reference>
<feature type="domain" description="Transposase (putative) gypsy type" evidence="3">
    <location>
        <begin position="103"/>
        <end position="169"/>
    </location>
</feature>
<gene>
    <name evidence="4" type="ORF">URODEC1_LOCUS83479</name>
</gene>
<keyword evidence="1" id="KW-0175">Coiled coil</keyword>
<evidence type="ECO:0000256" key="1">
    <source>
        <dbReference type="SAM" id="Coils"/>
    </source>
</evidence>
<evidence type="ECO:0000313" key="4">
    <source>
        <dbReference type="EMBL" id="CAL5035407.1"/>
    </source>
</evidence>
<organism evidence="4 5">
    <name type="scientific">Urochloa decumbens</name>
    <dbReference type="NCBI Taxonomy" id="240449"/>
    <lineage>
        <taxon>Eukaryota</taxon>
        <taxon>Viridiplantae</taxon>
        <taxon>Streptophyta</taxon>
        <taxon>Embryophyta</taxon>
        <taxon>Tracheophyta</taxon>
        <taxon>Spermatophyta</taxon>
        <taxon>Magnoliopsida</taxon>
        <taxon>Liliopsida</taxon>
        <taxon>Poales</taxon>
        <taxon>Poaceae</taxon>
        <taxon>PACMAD clade</taxon>
        <taxon>Panicoideae</taxon>
        <taxon>Panicodae</taxon>
        <taxon>Paniceae</taxon>
        <taxon>Melinidinae</taxon>
        <taxon>Urochloa</taxon>
    </lineage>
</organism>
<name>A0ABC9DAU3_9POAL</name>
<accession>A0ABC9DAU3</accession>
<dbReference type="PANTHER" id="PTHR33026">
    <property type="entry name" value="OS06G0360600 PROTEIN"/>
    <property type="match status" value="1"/>
</dbReference>
<feature type="coiled-coil region" evidence="1">
    <location>
        <begin position="720"/>
        <end position="754"/>
    </location>
</feature>
<evidence type="ECO:0000256" key="2">
    <source>
        <dbReference type="SAM" id="MobiDB-lite"/>
    </source>
</evidence>
<feature type="region of interest" description="Disordered" evidence="2">
    <location>
        <begin position="374"/>
        <end position="417"/>
    </location>
</feature>
<dbReference type="Pfam" id="PF04195">
    <property type="entry name" value="Transposase_28"/>
    <property type="match status" value="1"/>
</dbReference>
<feature type="coiled-coil region" evidence="1">
    <location>
        <begin position="629"/>
        <end position="677"/>
    </location>
</feature>
<proteinExistence type="predicted"/>
<dbReference type="InterPro" id="IPR007321">
    <property type="entry name" value="Transposase_28"/>
</dbReference>
<keyword evidence="5" id="KW-1185">Reference proteome</keyword>
<feature type="region of interest" description="Disordered" evidence="2">
    <location>
        <begin position="428"/>
        <end position="447"/>
    </location>
</feature>
<dbReference type="Proteomes" id="UP001497457">
    <property type="component" value="Chromosome 32b"/>
</dbReference>